<feature type="region of interest" description="Disordered" evidence="3">
    <location>
        <begin position="60"/>
        <end position="85"/>
    </location>
</feature>
<dbReference type="Pfam" id="PF04082">
    <property type="entry name" value="Fungal_trans"/>
    <property type="match status" value="1"/>
</dbReference>
<name>A0A9W8PG76_9HYPO</name>
<reference evidence="5" key="1">
    <citation type="submission" date="2022-10" db="EMBL/GenBank/DDBJ databases">
        <title>Fusarium specimens isolated from Avocado Roots.</title>
        <authorList>
            <person name="Stajich J."/>
            <person name="Roper C."/>
            <person name="Heimlech-Rivalta G."/>
        </authorList>
    </citation>
    <scope>NUCLEOTIDE SEQUENCE</scope>
    <source>
        <strain evidence="5">CF00143</strain>
    </source>
</reference>
<dbReference type="InterPro" id="IPR001138">
    <property type="entry name" value="Zn2Cys6_DnaBD"/>
</dbReference>
<evidence type="ECO:0000256" key="1">
    <source>
        <dbReference type="ARBA" id="ARBA00022723"/>
    </source>
</evidence>
<evidence type="ECO:0000256" key="2">
    <source>
        <dbReference type="ARBA" id="ARBA00023242"/>
    </source>
</evidence>
<dbReference type="CDD" id="cd00067">
    <property type="entry name" value="GAL4"/>
    <property type="match status" value="1"/>
</dbReference>
<dbReference type="Pfam" id="PF00172">
    <property type="entry name" value="Zn_clus"/>
    <property type="match status" value="1"/>
</dbReference>
<keyword evidence="6" id="KW-1185">Reference proteome</keyword>
<sequence length="393" mass="44448">MSENAPTRVQTRSSLACLQCRSKHVKCDAKQPHCTRCLASEKECQYTASRRGGLDRAALAERKRHARKSSSRQSSDRSQSSTIPELDVEFMDHTDIVLPEQDTNQEIVAWSTIESHNTLENDPLIASYYKNFHVLHPFALPLHYLAKLCENHSSSKFSAITPAMRLIGNLYENHEWSDPLQTEIASRISELPASDPIQVQCRLLYSIALFWSSHTARAKEEIDAATSVAVELGMHKREFVNALAGDVVLMESWRRTWWMLYIVDAYYAGTLGTMNLKAFRVEATVDLPCEEDEYESGTIPEPHTLDDFESREFADEDIQFSSFAYLISAVRAAALAISVTPKKATRQDSERMIQSADSVIDAWVMLLPKDKKIMRDGGSIDELMFQAQLLIHV</sequence>
<evidence type="ECO:0000313" key="5">
    <source>
        <dbReference type="EMBL" id="KAJ4005571.1"/>
    </source>
</evidence>
<dbReference type="Gene3D" id="4.10.240.10">
    <property type="entry name" value="Zn(2)-C6 fungal-type DNA-binding domain"/>
    <property type="match status" value="1"/>
</dbReference>
<dbReference type="GO" id="GO:0006351">
    <property type="term" value="P:DNA-templated transcription"/>
    <property type="evidence" value="ECO:0007669"/>
    <property type="project" value="InterPro"/>
</dbReference>
<dbReference type="EMBL" id="JAPDHF010000021">
    <property type="protein sequence ID" value="KAJ4005571.1"/>
    <property type="molecule type" value="Genomic_DNA"/>
</dbReference>
<dbReference type="GO" id="GO:0003677">
    <property type="term" value="F:DNA binding"/>
    <property type="evidence" value="ECO:0007669"/>
    <property type="project" value="InterPro"/>
</dbReference>
<dbReference type="SUPFAM" id="SSF57701">
    <property type="entry name" value="Zn2/Cys6 DNA-binding domain"/>
    <property type="match status" value="1"/>
</dbReference>
<dbReference type="InterPro" id="IPR007219">
    <property type="entry name" value="XnlR_reg_dom"/>
</dbReference>
<feature type="domain" description="Zn(2)-C6 fungal-type" evidence="4">
    <location>
        <begin position="16"/>
        <end position="46"/>
    </location>
</feature>
<dbReference type="Proteomes" id="UP001152130">
    <property type="component" value="Unassembled WGS sequence"/>
</dbReference>
<dbReference type="SMART" id="SM00066">
    <property type="entry name" value="GAL4"/>
    <property type="match status" value="1"/>
</dbReference>
<protein>
    <recommendedName>
        <fullName evidence="4">Zn(2)-C6 fungal-type domain-containing protein</fullName>
    </recommendedName>
</protein>
<evidence type="ECO:0000313" key="6">
    <source>
        <dbReference type="Proteomes" id="UP001152130"/>
    </source>
</evidence>
<keyword evidence="2" id="KW-0539">Nucleus</keyword>
<proteinExistence type="predicted"/>
<organism evidence="5 6">
    <name type="scientific">Fusarium irregulare</name>
    <dbReference type="NCBI Taxonomy" id="2494466"/>
    <lineage>
        <taxon>Eukaryota</taxon>
        <taxon>Fungi</taxon>
        <taxon>Dikarya</taxon>
        <taxon>Ascomycota</taxon>
        <taxon>Pezizomycotina</taxon>
        <taxon>Sordariomycetes</taxon>
        <taxon>Hypocreomycetidae</taxon>
        <taxon>Hypocreales</taxon>
        <taxon>Nectriaceae</taxon>
        <taxon>Fusarium</taxon>
        <taxon>Fusarium incarnatum-equiseti species complex</taxon>
    </lineage>
</organism>
<evidence type="ECO:0000256" key="3">
    <source>
        <dbReference type="SAM" id="MobiDB-lite"/>
    </source>
</evidence>
<evidence type="ECO:0000259" key="4">
    <source>
        <dbReference type="PROSITE" id="PS50048"/>
    </source>
</evidence>
<dbReference type="PROSITE" id="PS50048">
    <property type="entry name" value="ZN2_CY6_FUNGAL_2"/>
    <property type="match status" value="1"/>
</dbReference>
<dbReference type="GO" id="GO:0008270">
    <property type="term" value="F:zinc ion binding"/>
    <property type="evidence" value="ECO:0007669"/>
    <property type="project" value="InterPro"/>
</dbReference>
<dbReference type="InterPro" id="IPR036864">
    <property type="entry name" value="Zn2-C6_fun-type_DNA-bd_sf"/>
</dbReference>
<dbReference type="OrthoDB" id="2399539at2759"/>
<dbReference type="GO" id="GO:0000981">
    <property type="term" value="F:DNA-binding transcription factor activity, RNA polymerase II-specific"/>
    <property type="evidence" value="ECO:0007669"/>
    <property type="project" value="InterPro"/>
</dbReference>
<dbReference type="PANTHER" id="PTHR47431:SF4">
    <property type="entry name" value="ZN(II)2CYS6 TRANSCRIPTION FACTOR (EUROFUNG)"/>
    <property type="match status" value="1"/>
</dbReference>
<dbReference type="PROSITE" id="PS00463">
    <property type="entry name" value="ZN2_CY6_FUNGAL_1"/>
    <property type="match status" value="1"/>
</dbReference>
<gene>
    <name evidence="5" type="ORF">NW766_011121</name>
</gene>
<keyword evidence="1" id="KW-0479">Metal-binding</keyword>
<accession>A0A9W8PG76</accession>
<dbReference type="AlphaFoldDB" id="A0A9W8PG76"/>
<dbReference type="PANTHER" id="PTHR47431">
    <property type="entry name" value="ZN(II)2CYS6 TRANSCRIPTION FACTOR (EUROFUNG)-RELATED"/>
    <property type="match status" value="1"/>
</dbReference>
<comment type="caution">
    <text evidence="5">The sequence shown here is derived from an EMBL/GenBank/DDBJ whole genome shotgun (WGS) entry which is preliminary data.</text>
</comment>
<feature type="compositionally biased region" description="Low complexity" evidence="3">
    <location>
        <begin position="71"/>
        <end position="81"/>
    </location>
</feature>
<dbReference type="CDD" id="cd12148">
    <property type="entry name" value="fungal_TF_MHR"/>
    <property type="match status" value="1"/>
</dbReference>